<dbReference type="EMBL" id="LUGG01000047">
    <property type="protein sequence ID" value="OBZ65305.1"/>
    <property type="molecule type" value="Genomic_DNA"/>
</dbReference>
<gene>
    <name evidence="1" type="ORF">A0H81_14743</name>
</gene>
<keyword evidence="2" id="KW-1185">Reference proteome</keyword>
<evidence type="ECO:0000313" key="1">
    <source>
        <dbReference type="EMBL" id="OBZ65305.1"/>
    </source>
</evidence>
<sequence length="123" mass="13594">MKWPLYWEDNTPAATGVVRSDVSLCARSTMQTINFIRRWFRRIWSPCRAHWGLASTPTYPVLSGRRGAGAGATPGASACLCPSDPPSDRPLVHFSRQPSAHRQYPLISVTRNASSVLSDRISP</sequence>
<accession>A0A1C7LKL7</accession>
<comment type="caution">
    <text evidence="1">The sequence shown here is derived from an EMBL/GenBank/DDBJ whole genome shotgun (WGS) entry which is preliminary data.</text>
</comment>
<dbReference type="Proteomes" id="UP000092993">
    <property type="component" value="Unassembled WGS sequence"/>
</dbReference>
<reference evidence="1 2" key="1">
    <citation type="submission" date="2016-03" db="EMBL/GenBank/DDBJ databases">
        <title>Whole genome sequencing of Grifola frondosa 9006-11.</title>
        <authorList>
            <person name="Min B."/>
            <person name="Park H."/>
            <person name="Kim J.-G."/>
            <person name="Cho H."/>
            <person name="Oh Y.-L."/>
            <person name="Kong W.-S."/>
            <person name="Choi I.-G."/>
        </authorList>
    </citation>
    <scope>NUCLEOTIDE SEQUENCE [LARGE SCALE GENOMIC DNA]</scope>
    <source>
        <strain evidence="1 2">9006-11</strain>
    </source>
</reference>
<protein>
    <submittedName>
        <fullName evidence="1">Uncharacterized protein</fullName>
    </submittedName>
</protein>
<dbReference type="AlphaFoldDB" id="A0A1C7LKL7"/>
<name>A0A1C7LKL7_GRIFR</name>
<organism evidence="1 2">
    <name type="scientific">Grifola frondosa</name>
    <name type="common">Maitake</name>
    <name type="synonym">Polyporus frondosus</name>
    <dbReference type="NCBI Taxonomy" id="5627"/>
    <lineage>
        <taxon>Eukaryota</taxon>
        <taxon>Fungi</taxon>
        <taxon>Dikarya</taxon>
        <taxon>Basidiomycota</taxon>
        <taxon>Agaricomycotina</taxon>
        <taxon>Agaricomycetes</taxon>
        <taxon>Polyporales</taxon>
        <taxon>Grifolaceae</taxon>
        <taxon>Grifola</taxon>
    </lineage>
</organism>
<proteinExistence type="predicted"/>
<evidence type="ECO:0000313" key="2">
    <source>
        <dbReference type="Proteomes" id="UP000092993"/>
    </source>
</evidence>